<dbReference type="Gene3D" id="1.25.40.10">
    <property type="entry name" value="Tetratricopeptide repeat domain"/>
    <property type="match status" value="1"/>
</dbReference>
<dbReference type="SUPFAM" id="SSF48452">
    <property type="entry name" value="TPR-like"/>
    <property type="match status" value="1"/>
</dbReference>
<reference evidence="1 2" key="1">
    <citation type="submission" date="2019-10" db="EMBL/GenBank/DDBJ databases">
        <title>Three novel species isolated from a subtropical stream in China.</title>
        <authorList>
            <person name="Lu H."/>
        </authorList>
    </citation>
    <scope>NUCLEOTIDE SEQUENCE [LARGE SCALE GENOMIC DNA]</scope>
    <source>
        <strain evidence="1 2">FT13W</strain>
    </source>
</reference>
<dbReference type="AlphaFoldDB" id="A0A6I1IN78"/>
<keyword evidence="2" id="KW-1185">Reference proteome</keyword>
<accession>A0A6I1IN78</accession>
<name>A0A6I1IN78_9BURK</name>
<dbReference type="EMBL" id="WFLI01000006">
    <property type="protein sequence ID" value="KAB8065631.1"/>
    <property type="molecule type" value="Genomic_DNA"/>
</dbReference>
<dbReference type="Pfam" id="PF13374">
    <property type="entry name" value="TPR_10"/>
    <property type="match status" value="1"/>
</dbReference>
<sequence>MTPPIHRVQHPSEETMKTHTISLLCAVSLLAACAAPATLATSNAQHDACNAAELKGQLGEAELACVQALRSAEQAGASADILSQRQYNLGRIKRLQGKNTEAEQLFRQALATEEAAQPRSDARVGRRMVELASALAAQGKWQEGTGYLERVLPLLPKLSPASRTYSAEVLRQYARQLQGGPQAGLGARFDAVAASLQ</sequence>
<evidence type="ECO:0000313" key="1">
    <source>
        <dbReference type="EMBL" id="KAB8065631.1"/>
    </source>
</evidence>
<proteinExistence type="predicted"/>
<organism evidence="1 2">
    <name type="scientific">Janthinobacterium violaceinigrum</name>
    <dbReference type="NCBI Taxonomy" id="2654252"/>
    <lineage>
        <taxon>Bacteria</taxon>
        <taxon>Pseudomonadati</taxon>
        <taxon>Pseudomonadota</taxon>
        <taxon>Betaproteobacteria</taxon>
        <taxon>Burkholderiales</taxon>
        <taxon>Oxalobacteraceae</taxon>
        <taxon>Janthinobacterium</taxon>
    </lineage>
</organism>
<dbReference type="InterPro" id="IPR011990">
    <property type="entry name" value="TPR-like_helical_dom_sf"/>
</dbReference>
<gene>
    <name evidence="1" type="ORF">GCN75_07600</name>
</gene>
<dbReference type="Proteomes" id="UP000468717">
    <property type="component" value="Unassembled WGS sequence"/>
</dbReference>
<protein>
    <submittedName>
        <fullName evidence="1">Tetratricopeptide repeat protein</fullName>
    </submittedName>
</protein>
<comment type="caution">
    <text evidence="1">The sequence shown here is derived from an EMBL/GenBank/DDBJ whole genome shotgun (WGS) entry which is preliminary data.</text>
</comment>
<evidence type="ECO:0000313" key="2">
    <source>
        <dbReference type="Proteomes" id="UP000468717"/>
    </source>
</evidence>
<dbReference type="PROSITE" id="PS51257">
    <property type="entry name" value="PROKAR_LIPOPROTEIN"/>
    <property type="match status" value="1"/>
</dbReference>